<gene>
    <name evidence="5" type="ORF">Cvel_10746</name>
</gene>
<accession>A0A0G4I3Y9</accession>
<dbReference type="SUPFAM" id="SSF53474">
    <property type="entry name" value="alpha/beta-Hydrolases"/>
    <property type="match status" value="1"/>
</dbReference>
<dbReference type="InterPro" id="IPR050955">
    <property type="entry name" value="Plant_Biomass_Hydrol_Est"/>
</dbReference>
<feature type="region of interest" description="Disordered" evidence="2">
    <location>
        <begin position="999"/>
        <end position="1050"/>
    </location>
</feature>
<name>A0A0G4I3Y9_9ALVE</name>
<evidence type="ECO:0000313" key="5">
    <source>
        <dbReference type="EMBL" id="CEM51626.1"/>
    </source>
</evidence>
<evidence type="ECO:0000256" key="2">
    <source>
        <dbReference type="SAM" id="MobiDB-lite"/>
    </source>
</evidence>
<dbReference type="PANTHER" id="PTHR43037">
    <property type="entry name" value="UNNAMED PRODUCT-RELATED"/>
    <property type="match status" value="1"/>
</dbReference>
<dbReference type="InterPro" id="IPR029058">
    <property type="entry name" value="AB_hydrolase_fold"/>
</dbReference>
<dbReference type="EMBL" id="CDMZ01005000">
    <property type="protein sequence ID" value="CEM51626.1"/>
    <property type="molecule type" value="Genomic_DNA"/>
</dbReference>
<feature type="region of interest" description="Disordered" evidence="2">
    <location>
        <begin position="1302"/>
        <end position="1367"/>
    </location>
</feature>
<proteinExistence type="predicted"/>
<feature type="compositionally biased region" description="Low complexity" evidence="2">
    <location>
        <begin position="1339"/>
        <end position="1348"/>
    </location>
</feature>
<dbReference type="Gene3D" id="3.40.50.1820">
    <property type="entry name" value="alpha/beta hydrolase"/>
    <property type="match status" value="1"/>
</dbReference>
<evidence type="ECO:0000256" key="3">
    <source>
        <dbReference type="SAM" id="SignalP"/>
    </source>
</evidence>
<feature type="compositionally biased region" description="Low complexity" evidence="2">
    <location>
        <begin position="1002"/>
        <end position="1023"/>
    </location>
</feature>
<feature type="signal peptide" evidence="3">
    <location>
        <begin position="1"/>
        <end position="17"/>
    </location>
</feature>
<keyword evidence="1 3" id="KW-0732">Signal</keyword>
<dbReference type="InterPro" id="IPR000073">
    <property type="entry name" value="AB_hydrolase_1"/>
</dbReference>
<feature type="domain" description="AB hydrolase-1" evidence="4">
    <location>
        <begin position="475"/>
        <end position="632"/>
    </location>
</feature>
<feature type="compositionally biased region" description="Basic and acidic residues" evidence="2">
    <location>
        <begin position="891"/>
        <end position="900"/>
    </location>
</feature>
<evidence type="ECO:0000256" key="1">
    <source>
        <dbReference type="ARBA" id="ARBA00022729"/>
    </source>
</evidence>
<feature type="region of interest" description="Disordered" evidence="2">
    <location>
        <begin position="947"/>
        <end position="977"/>
    </location>
</feature>
<dbReference type="PANTHER" id="PTHR43037:SF4">
    <property type="entry name" value="PEPTIDASE S9 PROLYL OLIGOPEPTIDASE CATALYTIC DOMAIN-CONTAINING PROTEIN"/>
    <property type="match status" value="1"/>
</dbReference>
<feature type="region of interest" description="Disordered" evidence="2">
    <location>
        <begin position="884"/>
        <end position="932"/>
    </location>
</feature>
<dbReference type="Pfam" id="PF12697">
    <property type="entry name" value="Abhydrolase_6"/>
    <property type="match status" value="1"/>
</dbReference>
<evidence type="ECO:0000259" key="4">
    <source>
        <dbReference type="Pfam" id="PF12697"/>
    </source>
</evidence>
<dbReference type="VEuPathDB" id="CryptoDB:Cvel_10746"/>
<feature type="chain" id="PRO_5005192699" description="AB hydrolase-1 domain-containing protein" evidence="3">
    <location>
        <begin position="18"/>
        <end position="1367"/>
    </location>
</feature>
<protein>
    <recommendedName>
        <fullName evidence="4">AB hydrolase-1 domain-containing protein</fullName>
    </recommendedName>
</protein>
<reference evidence="5" key="1">
    <citation type="submission" date="2014-11" db="EMBL/GenBank/DDBJ databases">
        <authorList>
            <person name="Otto D Thomas"/>
            <person name="Naeem Raeece"/>
        </authorList>
    </citation>
    <scope>NUCLEOTIDE SEQUENCE</scope>
</reference>
<sequence>MLLKVATLLWGASVGSAVHRSMSRKGQMAASFLEKMRERKRAEVDSVYVPVGEGEGGAVAPESLGMAESLIEIPQTNVLKKGRLSFEGFRVDFLGTNQMPPTDFGTRDNAFRGQDTDWLELCEDRHKESNWERTFFNPLSATGETSWRTLTFSENGRLHVLGEGGLVAFEFLADESVPELVYLECTNDLTFSLNGRPLSGDLYSGENWWGTSRWLAWPLRLRRGEGKANSFRAHVRGAFECRFFTDGDGGEETERDRGDKGKGFVAFHKWDGKQDRLEEHQPGQTVHHPDIIGGFPSSPFIGLPGVNVEVTALVDIEAQVHKAELIAFTVGKEGDREAVEGVKALELDVSEVKLEILPGGGVPFRLETGQGALLSLKMSGLPNIAVEDREVRAKAAPPIKKLVRLYVTVRGKTEKGGETVSNSGHVVEMVIRDPGDGFKFTFETSDGTTQYAGVLPPGRKFRGSGNKKPLSCAVVLALHGAGVDGGSTDWTRALPRDTDEGKAEEQCFWVVSPTNRGCYGFDWEGLGRANALETLAAVEGMFDSNEVLKEFPRPDTQKVLMLGHSMGGHGCLLMSANYPDYLVGSLCVSAWTERDLYDSRGDSFTHDEEAKKLLALVELSSLEYCPTWAIPMLQGLPFMARVGGADTTVPPHLLESFIERLRGVYDNREEADKLVSFSEVPGEGHWWGGVVSGTDKNGPQEFFQKVLGRPPSEDLGLAPSVVKGSPKTFSVRGMSLWGTGRGGVMILQKVKGSKPAQVDVVVSSDGTEMSMRTLNTRRVALKSPSTVQHPVEKLMIDGQTISSPPFLSNSPEEHLCNLKGSSWEVCDKGGEWKQRERSPRTTRPIRDMVAEGRWVIVYGTQEGWAPGTTASSFLGSSEVASPSLLTASSTTEHELEDRDVNAGAGVFTQLDVSGEMGGDEEEEERRVSEFSSPVPLSYTEIRWQERQRQNALSSSESDDWEERERPGGDEEGEGRSSFLGMASASGAASRMNPFGQPFSAMAPSFPSQSSVSGDSSLDSAVSFQQMEEEGERERILGTSVKEEEEEDEKGNIKLRAQLPTSFFQEEGEGSREGDTTGKTAESLRFAALRTANGLFSQGKLTLPIYTDREAVLHLSDLLSEGINVILLGGPEHNSLTAELYRRDAGERGSREDVTVFPPPSDIGFKPKEADLRMGTSVVVGGKVFDSPDCGILYTGIATAAKEDEEQERGFSDSLSSFGSSGRDLRISKKRAISLIVAAGTDLAGVRLAAEMLDTGVQRLPVYATDWMVLSHEARSRGTAGISAAGHYGFDWSVNIPTSFVKGQTTPSVSVSSQQPEDSDTVSPPDSPSAPPADGEGIDASAEAAGWAADSVTSESPLDGIADIEFEY</sequence>
<feature type="compositionally biased region" description="Low complexity" evidence="2">
    <location>
        <begin position="1303"/>
        <end position="1323"/>
    </location>
</feature>
<organism evidence="5">
    <name type="scientific">Chromera velia CCMP2878</name>
    <dbReference type="NCBI Taxonomy" id="1169474"/>
    <lineage>
        <taxon>Eukaryota</taxon>
        <taxon>Sar</taxon>
        <taxon>Alveolata</taxon>
        <taxon>Colpodellida</taxon>
        <taxon>Chromeraceae</taxon>
        <taxon>Chromera</taxon>
    </lineage>
</organism>